<dbReference type="GO" id="GO:0005737">
    <property type="term" value="C:cytoplasm"/>
    <property type="evidence" value="ECO:0007669"/>
    <property type="project" value="TreeGrafter"/>
</dbReference>
<reference evidence="4" key="1">
    <citation type="submission" date="2021-12" db="EMBL/GenBank/DDBJ databases">
        <authorList>
            <person name="King R."/>
        </authorList>
    </citation>
    <scope>NUCLEOTIDE SEQUENCE</scope>
</reference>
<dbReference type="NCBIfam" id="TIGR00654">
    <property type="entry name" value="PhzF_family"/>
    <property type="match status" value="1"/>
</dbReference>
<dbReference type="InterPro" id="IPR003719">
    <property type="entry name" value="Phenazine_PhzF-like"/>
</dbReference>
<dbReference type="SUPFAM" id="SSF54506">
    <property type="entry name" value="Diaminopimelate epimerase-like"/>
    <property type="match status" value="1"/>
</dbReference>
<sequence length="265" mass="28857">MPLEFHHVDAFAEAPFTGNPAAVYRLDTWLPDDLLQKIAREHNLSETVFVAREGATWRIRWFTPRAEVKLCGHATLAAAHVLFSVYGTSGDRLEFSSRAGSLSVTREADRLTLDFPALVPKEVVVPDLERILGARPLEVLVDGAGGGRADKLLVVLDSERAVKEVAPDLQGVAGLTYEGVIVTAPGGEVDFVSRYFAPAVGVDEDPVTGSAHCCLIPYWVRRLGKQELTAFQVSARGGRLWCRLDGDRVRISGKAVTVLTGRLLI</sequence>
<evidence type="ECO:0000313" key="4">
    <source>
        <dbReference type="EMBL" id="CAH0380708.1"/>
    </source>
</evidence>
<dbReference type="GO" id="GO:0016853">
    <property type="term" value="F:isomerase activity"/>
    <property type="evidence" value="ECO:0007669"/>
    <property type="project" value="UniProtKB-KW"/>
</dbReference>
<dbReference type="EMBL" id="OU963862">
    <property type="protein sequence ID" value="CAH0380708.1"/>
    <property type="molecule type" value="Genomic_DNA"/>
</dbReference>
<keyword evidence="5" id="KW-1185">Reference proteome</keyword>
<evidence type="ECO:0000256" key="3">
    <source>
        <dbReference type="PIRSR" id="PIRSR016184-1"/>
    </source>
</evidence>
<proteinExistence type="inferred from homology"/>
<comment type="similarity">
    <text evidence="1">Belongs to the PhzF family.</text>
</comment>
<dbReference type="Gene3D" id="3.10.310.10">
    <property type="entry name" value="Diaminopimelate Epimerase, Chain A, domain 1"/>
    <property type="match status" value="2"/>
</dbReference>
<dbReference type="PIRSF" id="PIRSF016184">
    <property type="entry name" value="PhzC_PhzF"/>
    <property type="match status" value="1"/>
</dbReference>
<dbReference type="Proteomes" id="UP001152759">
    <property type="component" value="Chromosome 1"/>
</dbReference>
<dbReference type="PANTHER" id="PTHR13774">
    <property type="entry name" value="PHENAZINE BIOSYNTHESIS PROTEIN"/>
    <property type="match status" value="1"/>
</dbReference>
<evidence type="ECO:0008006" key="6">
    <source>
        <dbReference type="Google" id="ProtNLM"/>
    </source>
</evidence>
<dbReference type="Pfam" id="PF02567">
    <property type="entry name" value="PhzC-PhzF"/>
    <property type="match status" value="1"/>
</dbReference>
<dbReference type="AlphaFoldDB" id="A0A9P0A0H5"/>
<protein>
    <recommendedName>
        <fullName evidence="6">Phenazine biosynthesis PhzC/PhzF protein</fullName>
    </recommendedName>
</protein>
<evidence type="ECO:0000256" key="2">
    <source>
        <dbReference type="ARBA" id="ARBA00023235"/>
    </source>
</evidence>
<accession>A0A9P0A0H5</accession>
<feature type="active site" evidence="3">
    <location>
        <position position="46"/>
    </location>
</feature>
<keyword evidence="2" id="KW-0413">Isomerase</keyword>
<dbReference type="PANTHER" id="PTHR13774:SF17">
    <property type="entry name" value="PHENAZINE BIOSYNTHESIS-LIKE DOMAIN-CONTAINING PROTEIN"/>
    <property type="match status" value="1"/>
</dbReference>
<name>A0A9P0A0H5_BEMTA</name>
<organism evidence="4 5">
    <name type="scientific">Bemisia tabaci</name>
    <name type="common">Sweetpotato whitefly</name>
    <name type="synonym">Aleurodes tabaci</name>
    <dbReference type="NCBI Taxonomy" id="7038"/>
    <lineage>
        <taxon>Eukaryota</taxon>
        <taxon>Metazoa</taxon>
        <taxon>Ecdysozoa</taxon>
        <taxon>Arthropoda</taxon>
        <taxon>Hexapoda</taxon>
        <taxon>Insecta</taxon>
        <taxon>Pterygota</taxon>
        <taxon>Neoptera</taxon>
        <taxon>Paraneoptera</taxon>
        <taxon>Hemiptera</taxon>
        <taxon>Sternorrhyncha</taxon>
        <taxon>Aleyrodoidea</taxon>
        <taxon>Aleyrodidae</taxon>
        <taxon>Aleyrodinae</taxon>
        <taxon>Bemisia</taxon>
    </lineage>
</organism>
<gene>
    <name evidence="4" type="ORF">BEMITA_LOCUS428</name>
</gene>
<evidence type="ECO:0000313" key="5">
    <source>
        <dbReference type="Proteomes" id="UP001152759"/>
    </source>
</evidence>
<evidence type="ECO:0000256" key="1">
    <source>
        <dbReference type="ARBA" id="ARBA00008270"/>
    </source>
</evidence>